<dbReference type="PANTHER" id="PTHR43761">
    <property type="entry name" value="D-ISOMER SPECIFIC 2-HYDROXYACID DEHYDROGENASE FAMILY PROTEIN (AFU_ORTHOLOGUE AFUA_1G13630)"/>
    <property type="match status" value="1"/>
</dbReference>
<keyword evidence="2" id="KW-0560">Oxidoreductase</keyword>
<dbReference type="Gene3D" id="3.40.50.720">
    <property type="entry name" value="NAD(P)-binding Rossmann-like Domain"/>
    <property type="match status" value="2"/>
</dbReference>
<evidence type="ECO:0000256" key="2">
    <source>
        <dbReference type="ARBA" id="ARBA00023002"/>
    </source>
</evidence>
<evidence type="ECO:0000313" key="6">
    <source>
        <dbReference type="Proteomes" id="UP001202248"/>
    </source>
</evidence>
<dbReference type="RefSeq" id="WP_240832682.1">
    <property type="nucleotide sequence ID" value="NZ_JAKWBL010000004.1"/>
</dbReference>
<keyword evidence="3" id="KW-0520">NAD</keyword>
<dbReference type="PANTHER" id="PTHR43761:SF1">
    <property type="entry name" value="D-ISOMER SPECIFIC 2-HYDROXYACID DEHYDROGENASE CATALYTIC DOMAIN-CONTAINING PROTEIN-RELATED"/>
    <property type="match status" value="1"/>
</dbReference>
<name>A0ABS9SPZ9_9BACT</name>
<sequence>MQTLTEKGFDVSYEPQISYEEIKERGKDIAGLVLTTRIKVDKALIDAMPQLEWIGRLGSGMELVDVEYAKSKNILCASSPEGNRNAVAEHSLGMLLLLLNKMNIAIPEVKQGIWLRDENRGTELYGKKWASLDMVTRAAVLQSCCSHLR</sequence>
<dbReference type="InterPro" id="IPR006139">
    <property type="entry name" value="D-isomer_2_OHA_DH_cat_dom"/>
</dbReference>
<accession>A0ABS9SPZ9</accession>
<dbReference type="SUPFAM" id="SSF52283">
    <property type="entry name" value="Formate/glycerate dehydrogenase catalytic domain-like"/>
    <property type="match status" value="1"/>
</dbReference>
<keyword evidence="6" id="KW-1185">Reference proteome</keyword>
<evidence type="ECO:0000313" key="5">
    <source>
        <dbReference type="EMBL" id="MCH5600479.1"/>
    </source>
</evidence>
<comment type="similarity">
    <text evidence="1">Belongs to the D-isomer specific 2-hydroxyacid dehydrogenase family.</text>
</comment>
<evidence type="ECO:0000256" key="1">
    <source>
        <dbReference type="ARBA" id="ARBA00005854"/>
    </source>
</evidence>
<dbReference type="EMBL" id="JAKWBL010000004">
    <property type="protein sequence ID" value="MCH5600479.1"/>
    <property type="molecule type" value="Genomic_DNA"/>
</dbReference>
<organism evidence="5 6">
    <name type="scientific">Niabella ginsengisoli</name>
    <dbReference type="NCBI Taxonomy" id="522298"/>
    <lineage>
        <taxon>Bacteria</taxon>
        <taxon>Pseudomonadati</taxon>
        <taxon>Bacteroidota</taxon>
        <taxon>Chitinophagia</taxon>
        <taxon>Chitinophagales</taxon>
        <taxon>Chitinophagaceae</taxon>
        <taxon>Niabella</taxon>
    </lineage>
</organism>
<evidence type="ECO:0000256" key="3">
    <source>
        <dbReference type="ARBA" id="ARBA00023027"/>
    </source>
</evidence>
<reference evidence="5 6" key="1">
    <citation type="submission" date="2022-02" db="EMBL/GenBank/DDBJ databases">
        <authorList>
            <person name="Min J."/>
        </authorList>
    </citation>
    <scope>NUCLEOTIDE SEQUENCE [LARGE SCALE GENOMIC DNA]</scope>
    <source>
        <strain evidence="5 6">GR10-1</strain>
    </source>
</reference>
<gene>
    <name evidence="5" type="ORF">MKP09_22455</name>
</gene>
<dbReference type="Proteomes" id="UP001202248">
    <property type="component" value="Unassembled WGS sequence"/>
</dbReference>
<comment type="caution">
    <text evidence="5">The sequence shown here is derived from an EMBL/GenBank/DDBJ whole genome shotgun (WGS) entry which is preliminary data.</text>
</comment>
<dbReference type="Pfam" id="PF00389">
    <property type="entry name" value="2-Hacid_dh"/>
    <property type="match status" value="1"/>
</dbReference>
<proteinExistence type="inferred from homology"/>
<feature type="domain" description="D-isomer specific 2-hydroxyacid dehydrogenase catalytic" evidence="4">
    <location>
        <begin position="2"/>
        <end position="129"/>
    </location>
</feature>
<dbReference type="InterPro" id="IPR050418">
    <property type="entry name" value="D-iso_2-hydroxyacid_DH_PdxB"/>
</dbReference>
<protein>
    <recommendedName>
        <fullName evidence="4">D-isomer specific 2-hydroxyacid dehydrogenase catalytic domain-containing protein</fullName>
    </recommendedName>
</protein>
<evidence type="ECO:0000259" key="4">
    <source>
        <dbReference type="Pfam" id="PF00389"/>
    </source>
</evidence>